<name>A0A811MDX1_9POAL</name>
<keyword evidence="3" id="KW-1185">Reference proteome</keyword>
<accession>A0A811MDX1</accession>
<evidence type="ECO:0000313" key="3">
    <source>
        <dbReference type="Proteomes" id="UP000604825"/>
    </source>
</evidence>
<dbReference type="PANTHER" id="PTHR32153">
    <property type="entry name" value="OJ000223_09.16 PROTEIN"/>
    <property type="match status" value="1"/>
</dbReference>
<dbReference type="SUPFAM" id="SSF52047">
    <property type="entry name" value="RNI-like"/>
    <property type="match status" value="1"/>
</dbReference>
<sequence>MRFYLRHNYMSLGRLLDAAVAGGKVHAAELTITTTCRRSLDNDDDYEDTERSLVGYGRRFRALFDACPAACFGAVTQLTLEKMSHGKPDLDDILTTCTGLEKLSLHNCGPGVGALWDVQHARLKDIRICLCAIRGVKLVWLPRLERFTLQGWLFTTDKLVSLGHVPRLTTVTLSEDIGHNEQTLKLSCILTNNTALRDLRLNFRDSNIWVQPETSRRLTNVFN</sequence>
<proteinExistence type="predicted"/>
<feature type="domain" description="F-box/LRR-repeat protein 15/At3g58940/PEG3-like LRR" evidence="1">
    <location>
        <begin position="64"/>
        <end position="175"/>
    </location>
</feature>
<dbReference type="Gene3D" id="3.80.10.10">
    <property type="entry name" value="Ribonuclease Inhibitor"/>
    <property type="match status" value="1"/>
</dbReference>
<dbReference type="InterPro" id="IPR044997">
    <property type="entry name" value="F-box_plant"/>
</dbReference>
<evidence type="ECO:0000259" key="1">
    <source>
        <dbReference type="Pfam" id="PF24758"/>
    </source>
</evidence>
<dbReference type="OrthoDB" id="689636at2759"/>
<comment type="caution">
    <text evidence="2">The sequence shown here is derived from an EMBL/GenBank/DDBJ whole genome shotgun (WGS) entry which is preliminary data.</text>
</comment>
<organism evidence="2 3">
    <name type="scientific">Miscanthus lutarioriparius</name>
    <dbReference type="NCBI Taxonomy" id="422564"/>
    <lineage>
        <taxon>Eukaryota</taxon>
        <taxon>Viridiplantae</taxon>
        <taxon>Streptophyta</taxon>
        <taxon>Embryophyta</taxon>
        <taxon>Tracheophyta</taxon>
        <taxon>Spermatophyta</taxon>
        <taxon>Magnoliopsida</taxon>
        <taxon>Liliopsida</taxon>
        <taxon>Poales</taxon>
        <taxon>Poaceae</taxon>
        <taxon>PACMAD clade</taxon>
        <taxon>Panicoideae</taxon>
        <taxon>Andropogonodae</taxon>
        <taxon>Andropogoneae</taxon>
        <taxon>Saccharinae</taxon>
        <taxon>Miscanthus</taxon>
    </lineage>
</organism>
<dbReference type="InterPro" id="IPR055411">
    <property type="entry name" value="LRR_FXL15/At3g58940/PEG3-like"/>
</dbReference>
<dbReference type="Proteomes" id="UP000604825">
    <property type="component" value="Unassembled WGS sequence"/>
</dbReference>
<dbReference type="InterPro" id="IPR032675">
    <property type="entry name" value="LRR_dom_sf"/>
</dbReference>
<evidence type="ECO:0000313" key="2">
    <source>
        <dbReference type="EMBL" id="CAD6205436.1"/>
    </source>
</evidence>
<reference evidence="2" key="1">
    <citation type="submission" date="2020-10" db="EMBL/GenBank/DDBJ databases">
        <authorList>
            <person name="Han B."/>
            <person name="Lu T."/>
            <person name="Zhao Q."/>
            <person name="Huang X."/>
            <person name="Zhao Y."/>
        </authorList>
    </citation>
    <scope>NUCLEOTIDE SEQUENCE</scope>
</reference>
<protein>
    <recommendedName>
        <fullName evidence="1">F-box/LRR-repeat protein 15/At3g58940/PEG3-like LRR domain-containing protein</fullName>
    </recommendedName>
</protein>
<dbReference type="EMBL" id="CAJGYO010000001">
    <property type="protein sequence ID" value="CAD6205436.1"/>
    <property type="molecule type" value="Genomic_DNA"/>
</dbReference>
<gene>
    <name evidence="2" type="ORF">NCGR_LOCUS3267</name>
</gene>
<dbReference type="Pfam" id="PF24758">
    <property type="entry name" value="LRR_At5g56370"/>
    <property type="match status" value="1"/>
</dbReference>
<dbReference type="AlphaFoldDB" id="A0A811MDX1"/>